<protein>
    <recommendedName>
        <fullName evidence="2">superoxide dismutase</fullName>
        <ecNumber evidence="2">1.15.1.1</ecNumber>
    </recommendedName>
</protein>
<evidence type="ECO:0000256" key="3">
    <source>
        <dbReference type="ARBA" id="ARBA00022723"/>
    </source>
</evidence>
<evidence type="ECO:0000256" key="2">
    <source>
        <dbReference type="ARBA" id="ARBA00012682"/>
    </source>
</evidence>
<evidence type="ECO:0000256" key="4">
    <source>
        <dbReference type="ARBA" id="ARBA00023002"/>
    </source>
</evidence>
<proteinExistence type="inferred from homology"/>
<comment type="caution">
    <text evidence="7">The sequence shown here is derived from an EMBL/GenBank/DDBJ whole genome shotgun (WGS) entry which is preliminary data.</text>
</comment>
<dbReference type="GO" id="GO:0046872">
    <property type="term" value="F:metal ion binding"/>
    <property type="evidence" value="ECO:0007669"/>
    <property type="project" value="UniProtKB-KW"/>
</dbReference>
<organism evidence="7 8">
    <name type="scientific">Candidatus Falkowbacteria bacterium GW2011_GWF2_39_8</name>
    <dbReference type="NCBI Taxonomy" id="1618642"/>
    <lineage>
        <taxon>Bacteria</taxon>
        <taxon>Candidatus Falkowiibacteriota</taxon>
    </lineage>
</organism>
<comment type="similarity">
    <text evidence="1">Belongs to the iron/manganese superoxide dismutase family.</text>
</comment>
<dbReference type="InterPro" id="IPR001189">
    <property type="entry name" value="Mn/Fe_SOD"/>
</dbReference>
<feature type="binding site" evidence="5">
    <location>
        <position position="74"/>
    </location>
    <ligand>
        <name>Mn(2+)</name>
        <dbReference type="ChEBI" id="CHEBI:29035"/>
    </ligand>
</feature>
<dbReference type="PIRSF" id="PIRSF000349">
    <property type="entry name" value="SODismutase"/>
    <property type="match status" value="1"/>
</dbReference>
<feature type="binding site" evidence="5">
    <location>
        <position position="158"/>
    </location>
    <ligand>
        <name>Mn(2+)</name>
        <dbReference type="ChEBI" id="CHEBI:29035"/>
    </ligand>
</feature>
<accession>A0A0G0T4E1</accession>
<dbReference type="Proteomes" id="UP000034137">
    <property type="component" value="Unassembled WGS sequence"/>
</dbReference>
<evidence type="ECO:0000256" key="1">
    <source>
        <dbReference type="ARBA" id="ARBA00008714"/>
    </source>
</evidence>
<evidence type="ECO:0000313" key="8">
    <source>
        <dbReference type="Proteomes" id="UP000034137"/>
    </source>
</evidence>
<dbReference type="Pfam" id="PF02777">
    <property type="entry name" value="Sod_Fe_C"/>
    <property type="match status" value="1"/>
</dbReference>
<sequence length="193" mass="22697">MTYEAKNYENLIGLENFSEQMMKNHFTLYQGYVTNFNKVSSALAQMATEDKLESPEHNELRRRLGWEFNGVRLHEYYFENLTKEKTSLTKGSPLELQISKDFGSVESWEKQFRATGAMRGIGWAMLCYDEHSGLLFNTWINEHDTGHFAGSKPILIMDVFEHAFMLDYGLKRADYINSFFNAINWEEVQRRFQ</sequence>
<feature type="domain" description="Manganese/iron superoxide dismutase C-terminal" evidence="6">
    <location>
        <begin position="93"/>
        <end position="191"/>
    </location>
</feature>
<dbReference type="PATRIC" id="fig|1618642.3.peg.528"/>
<dbReference type="AlphaFoldDB" id="A0A0G0T4E1"/>
<feature type="binding site" evidence="5">
    <location>
        <position position="162"/>
    </location>
    <ligand>
        <name>Mn(2+)</name>
        <dbReference type="ChEBI" id="CHEBI:29035"/>
    </ligand>
</feature>
<dbReference type="PANTHER" id="PTHR11404:SF6">
    <property type="entry name" value="SUPEROXIDE DISMUTASE [MN], MITOCHONDRIAL"/>
    <property type="match status" value="1"/>
</dbReference>
<feature type="binding site" evidence="5">
    <location>
        <position position="25"/>
    </location>
    <ligand>
        <name>Mn(2+)</name>
        <dbReference type="ChEBI" id="CHEBI:29035"/>
    </ligand>
</feature>
<dbReference type="EC" id="1.15.1.1" evidence="2"/>
<gene>
    <name evidence="7" type="ORF">UT64_C0026G0004</name>
</gene>
<evidence type="ECO:0000259" key="6">
    <source>
        <dbReference type="Pfam" id="PF02777"/>
    </source>
</evidence>
<dbReference type="FunFam" id="3.55.40.20:FF:000004">
    <property type="entry name" value="Superoxide dismutase [Fe]"/>
    <property type="match status" value="1"/>
</dbReference>
<dbReference type="Gene3D" id="3.55.40.20">
    <property type="entry name" value="Iron/manganese superoxide dismutase, C-terminal domain"/>
    <property type="match status" value="1"/>
</dbReference>
<dbReference type="SUPFAM" id="SSF54719">
    <property type="entry name" value="Fe,Mn superoxide dismutase (SOD), C-terminal domain"/>
    <property type="match status" value="1"/>
</dbReference>
<evidence type="ECO:0000256" key="5">
    <source>
        <dbReference type="PIRSR" id="PIRSR000349-1"/>
    </source>
</evidence>
<reference evidence="7 8" key="1">
    <citation type="journal article" date="2015" name="Nature">
        <title>rRNA introns, odd ribosomes, and small enigmatic genomes across a large radiation of phyla.</title>
        <authorList>
            <person name="Brown C.T."/>
            <person name="Hug L.A."/>
            <person name="Thomas B.C."/>
            <person name="Sharon I."/>
            <person name="Castelle C.J."/>
            <person name="Singh A."/>
            <person name="Wilkins M.J."/>
            <person name="Williams K.H."/>
            <person name="Banfield J.F."/>
        </authorList>
    </citation>
    <scope>NUCLEOTIDE SEQUENCE [LARGE SCALE GENOMIC DNA]</scope>
</reference>
<dbReference type="InterPro" id="IPR036314">
    <property type="entry name" value="SOD_C_sf"/>
</dbReference>
<evidence type="ECO:0000313" key="7">
    <source>
        <dbReference type="EMBL" id="KKR32662.1"/>
    </source>
</evidence>
<keyword evidence="4" id="KW-0560">Oxidoreductase</keyword>
<dbReference type="SUPFAM" id="SSF46609">
    <property type="entry name" value="Fe,Mn superoxide dismutase (SOD), N-terminal domain"/>
    <property type="match status" value="1"/>
</dbReference>
<dbReference type="InterPro" id="IPR050265">
    <property type="entry name" value="Fe/Mn_Superoxide_Dismutase"/>
</dbReference>
<keyword evidence="3 5" id="KW-0479">Metal-binding</keyword>
<dbReference type="EMBL" id="LBXO01000026">
    <property type="protein sequence ID" value="KKR32662.1"/>
    <property type="molecule type" value="Genomic_DNA"/>
</dbReference>
<dbReference type="InterPro" id="IPR019832">
    <property type="entry name" value="Mn/Fe_SOD_C"/>
</dbReference>
<name>A0A0G0T4E1_9BACT</name>
<dbReference type="PANTHER" id="PTHR11404">
    <property type="entry name" value="SUPEROXIDE DISMUTASE 2"/>
    <property type="match status" value="1"/>
</dbReference>
<dbReference type="Gene3D" id="1.10.287.990">
    <property type="entry name" value="Fe,Mn superoxide dismutase (SOD) domain"/>
    <property type="match status" value="1"/>
</dbReference>
<dbReference type="InterPro" id="IPR036324">
    <property type="entry name" value="Mn/Fe_SOD_N_sf"/>
</dbReference>
<dbReference type="GO" id="GO:0004784">
    <property type="term" value="F:superoxide dismutase activity"/>
    <property type="evidence" value="ECO:0007669"/>
    <property type="project" value="UniProtKB-EC"/>
</dbReference>